<comment type="similarity">
    <text evidence="1">Belongs to the GFP family.</text>
</comment>
<evidence type="ECO:0000256" key="4">
    <source>
        <dbReference type="ARBA" id="ARBA00023262"/>
    </source>
</evidence>
<dbReference type="GO" id="GO:0008218">
    <property type="term" value="P:bioluminescence"/>
    <property type="evidence" value="ECO:0007669"/>
    <property type="project" value="UniProtKB-KW"/>
</dbReference>
<name>A0A5A4MIV0_9CNID</name>
<dbReference type="Gene3D" id="2.40.155.10">
    <property type="entry name" value="Green fluorescent protein"/>
    <property type="match status" value="1"/>
</dbReference>
<dbReference type="Gene3D" id="3.30.1300.40">
    <property type="match status" value="1"/>
</dbReference>
<keyword evidence="4" id="KW-0599">Photoprotein</keyword>
<protein>
    <submittedName>
        <fullName evidence="5">Fluorescent protein 1</fullName>
    </submittedName>
</protein>
<reference evidence="5" key="1">
    <citation type="submission" date="2017-07" db="EMBL/GenBank/DDBJ databases">
        <title>Cloning of a large family of unusual fluorescent proteins from the hydromedusa Olindias formosus.</title>
        <authorList>
            <person name="Lambert G.G."/>
            <person name="Patry W."/>
            <person name="Haddock S.H."/>
            <person name="Shaner N.C."/>
        </authorList>
    </citation>
    <scope>NUCLEOTIDE SEQUENCE</scope>
</reference>
<evidence type="ECO:0000256" key="1">
    <source>
        <dbReference type="ARBA" id="ARBA00008949"/>
    </source>
</evidence>
<sequence>MERGCALFSKSMTYKIELDGEINGKKFKVLGDGTAPGGGDFTIHAYCESGELPMSWVALAPSLQYGFSMFAHYPNGITHFFQEAFPEGLTLDRVASFENDGTITSHHAYELDNGCVKAKVSVKGEGFDPNGPTMNKSFVQMMPSTNHCFPDDDHVRMNTINCVQRSDGSFQQMHIDGVYRAVGTRKVNLPLYHVVDHQIILMKDESDQRDHIVARELAKARDPWLARSGLTA</sequence>
<accession>A0A5A4MIV0</accession>
<keyword evidence="2" id="KW-0157">Chromophore</keyword>
<evidence type="ECO:0000313" key="5">
    <source>
        <dbReference type="EMBL" id="AXX69739.1"/>
    </source>
</evidence>
<dbReference type="SUPFAM" id="SSF54511">
    <property type="entry name" value="GFP-like"/>
    <property type="match status" value="1"/>
</dbReference>
<dbReference type="InterPro" id="IPR000786">
    <property type="entry name" value="Green_fluorescent_prot"/>
</dbReference>
<dbReference type="AlphaFoldDB" id="A0A5A4MIV0"/>
<dbReference type="PRINTS" id="PR01229">
    <property type="entry name" value="GFLUORESCENT"/>
</dbReference>
<organism evidence="5">
    <name type="scientific">Olindias formosus</name>
    <dbReference type="NCBI Taxonomy" id="1495449"/>
    <lineage>
        <taxon>Eukaryota</taxon>
        <taxon>Metazoa</taxon>
        <taxon>Cnidaria</taxon>
        <taxon>Hydrozoa</taxon>
        <taxon>Trachylinae</taxon>
        <taxon>Limnomedusae</taxon>
        <taxon>Olindiidae</taxon>
        <taxon>Olindias</taxon>
    </lineage>
</organism>
<dbReference type="Pfam" id="PF01353">
    <property type="entry name" value="GFP"/>
    <property type="match status" value="1"/>
</dbReference>
<dbReference type="InterPro" id="IPR011584">
    <property type="entry name" value="GFP-related"/>
</dbReference>
<dbReference type="EMBL" id="MF503988">
    <property type="protein sequence ID" value="AXX69739.1"/>
    <property type="molecule type" value="mRNA"/>
</dbReference>
<dbReference type="GO" id="GO:0006091">
    <property type="term" value="P:generation of precursor metabolites and energy"/>
    <property type="evidence" value="ECO:0007669"/>
    <property type="project" value="InterPro"/>
</dbReference>
<evidence type="ECO:0000256" key="2">
    <source>
        <dbReference type="ARBA" id="ARBA00022991"/>
    </source>
</evidence>
<proteinExistence type="evidence at transcript level"/>
<keyword evidence="3" id="KW-0455">Luminescence</keyword>
<dbReference type="InterPro" id="IPR009017">
    <property type="entry name" value="GFP"/>
</dbReference>
<evidence type="ECO:0000256" key="3">
    <source>
        <dbReference type="ARBA" id="ARBA00023223"/>
    </source>
</evidence>